<organism evidence="2 3">
    <name type="scientific">Burkholderia pyrrocinia</name>
    <name type="common">Pseudomonas pyrrocinia</name>
    <dbReference type="NCBI Taxonomy" id="60550"/>
    <lineage>
        <taxon>Bacteria</taxon>
        <taxon>Pseudomonadati</taxon>
        <taxon>Pseudomonadota</taxon>
        <taxon>Betaproteobacteria</taxon>
        <taxon>Burkholderiales</taxon>
        <taxon>Burkholderiaceae</taxon>
        <taxon>Burkholderia</taxon>
        <taxon>Burkholderia cepacia complex</taxon>
    </lineage>
</organism>
<name>A0A318I6Z4_BURPY</name>
<feature type="signal peptide" evidence="1">
    <location>
        <begin position="1"/>
        <end position="23"/>
    </location>
</feature>
<proteinExistence type="predicted"/>
<keyword evidence="1" id="KW-0732">Signal</keyword>
<dbReference type="EMBL" id="QJJY01000021">
    <property type="protein sequence ID" value="PXX27116.1"/>
    <property type="molecule type" value="Genomic_DNA"/>
</dbReference>
<dbReference type="Proteomes" id="UP000247755">
    <property type="component" value="Unassembled WGS sequence"/>
</dbReference>
<protein>
    <recommendedName>
        <fullName evidence="4">Secreted protein</fullName>
    </recommendedName>
</protein>
<evidence type="ECO:0000313" key="2">
    <source>
        <dbReference type="EMBL" id="PXX27116.1"/>
    </source>
</evidence>
<gene>
    <name evidence="2" type="ORF">NA66_10212</name>
</gene>
<comment type="caution">
    <text evidence="2">The sequence shown here is derived from an EMBL/GenBank/DDBJ whole genome shotgun (WGS) entry which is preliminary data.</text>
</comment>
<evidence type="ECO:0000313" key="3">
    <source>
        <dbReference type="Proteomes" id="UP000247755"/>
    </source>
</evidence>
<feature type="chain" id="PRO_5016245749" description="Secreted protein" evidence="1">
    <location>
        <begin position="24"/>
        <end position="140"/>
    </location>
</feature>
<reference evidence="2 3" key="1">
    <citation type="submission" date="2018-05" db="EMBL/GenBank/DDBJ databases">
        <title>Comparative genomics of bacterial root endophytes of switchgrass collected from native prairies over two seasons.</title>
        <authorList>
            <person name="Tang Y."/>
        </authorList>
    </citation>
    <scope>NUCLEOTIDE SEQUENCE [LARGE SCALE GENOMIC DNA]</scope>
    <source>
        <strain evidence="2 3">NFIX32</strain>
    </source>
</reference>
<evidence type="ECO:0008006" key="4">
    <source>
        <dbReference type="Google" id="ProtNLM"/>
    </source>
</evidence>
<accession>A0A318I6Z4</accession>
<dbReference type="AlphaFoldDB" id="A0A318I6Z4"/>
<evidence type="ECO:0000256" key="1">
    <source>
        <dbReference type="SAM" id="SignalP"/>
    </source>
</evidence>
<dbReference type="RefSeq" id="WP_143155775.1">
    <property type="nucleotide sequence ID" value="NZ_CADFDT010000012.1"/>
</dbReference>
<sequence>MKKLTKLAASIVFGFSFAGVIHAAPVTTGYWQATFYQETTGATYASQGVCLQPNNTWYSTTQHAWNGDWHQNGTQVQWYGNVAMSATQQLATVGIGQLTTATTVSGDYAEWSVIGAAPLSWDRHYTYIMVYQGATCPPPA</sequence>